<gene>
    <name evidence="8" type="ORF">Thert_02683</name>
</gene>
<name>A0A223I1J6_THETR</name>
<feature type="transmembrane region" description="Helical" evidence="6">
    <location>
        <begin position="174"/>
        <end position="195"/>
    </location>
</feature>
<accession>A0A223I1J6</accession>
<evidence type="ECO:0000256" key="3">
    <source>
        <dbReference type="ARBA" id="ARBA00022989"/>
    </source>
</evidence>
<feature type="transmembrane region" description="Helical" evidence="6">
    <location>
        <begin position="136"/>
        <end position="162"/>
    </location>
</feature>
<dbReference type="InterPro" id="IPR051533">
    <property type="entry name" value="WaaL-like"/>
</dbReference>
<feature type="repeat" description="TPR" evidence="5">
    <location>
        <begin position="729"/>
        <end position="762"/>
    </location>
</feature>
<dbReference type="Proteomes" id="UP000214975">
    <property type="component" value="Chromosome"/>
</dbReference>
<evidence type="ECO:0000256" key="1">
    <source>
        <dbReference type="ARBA" id="ARBA00004141"/>
    </source>
</evidence>
<dbReference type="SUPFAM" id="SSF48452">
    <property type="entry name" value="TPR-like"/>
    <property type="match status" value="1"/>
</dbReference>
<comment type="subcellular location">
    <subcellularLocation>
        <location evidence="1">Membrane</location>
        <topology evidence="1">Multi-pass membrane protein</topology>
    </subcellularLocation>
</comment>
<dbReference type="InterPro" id="IPR007016">
    <property type="entry name" value="O-antigen_ligase-rel_domated"/>
</dbReference>
<feature type="transmembrane region" description="Helical" evidence="6">
    <location>
        <begin position="216"/>
        <end position="239"/>
    </location>
</feature>
<evidence type="ECO:0000256" key="4">
    <source>
        <dbReference type="ARBA" id="ARBA00023136"/>
    </source>
</evidence>
<evidence type="ECO:0000313" key="8">
    <source>
        <dbReference type="EMBL" id="AST58527.1"/>
    </source>
</evidence>
<dbReference type="SMART" id="SM00028">
    <property type="entry name" value="TPR"/>
    <property type="match status" value="3"/>
</dbReference>
<protein>
    <submittedName>
        <fullName evidence="8">O-antigen polymerase</fullName>
    </submittedName>
</protein>
<feature type="transmembrane region" description="Helical" evidence="6">
    <location>
        <begin position="308"/>
        <end position="332"/>
    </location>
</feature>
<evidence type="ECO:0000313" key="9">
    <source>
        <dbReference type="Proteomes" id="UP000214975"/>
    </source>
</evidence>
<feature type="transmembrane region" description="Helical" evidence="6">
    <location>
        <begin position="114"/>
        <end position="129"/>
    </location>
</feature>
<feature type="transmembrane region" description="Helical" evidence="6">
    <location>
        <begin position="280"/>
        <end position="302"/>
    </location>
</feature>
<feature type="transmembrane region" description="Helical" evidence="6">
    <location>
        <begin position="592"/>
        <end position="611"/>
    </location>
</feature>
<dbReference type="InterPro" id="IPR011990">
    <property type="entry name" value="TPR-like_helical_dom_sf"/>
</dbReference>
<feature type="transmembrane region" description="Helical" evidence="6">
    <location>
        <begin position="632"/>
        <end position="655"/>
    </location>
</feature>
<feature type="transmembrane region" description="Helical" evidence="6">
    <location>
        <begin position="251"/>
        <end position="268"/>
    </location>
</feature>
<dbReference type="EMBL" id="CP016893">
    <property type="protein sequence ID" value="AST58527.1"/>
    <property type="molecule type" value="Genomic_DNA"/>
</dbReference>
<keyword evidence="3 6" id="KW-1133">Transmembrane helix</keyword>
<feature type="repeat" description="TPR" evidence="5">
    <location>
        <begin position="770"/>
        <end position="803"/>
    </location>
</feature>
<dbReference type="PANTHER" id="PTHR37422">
    <property type="entry name" value="TEICHURONIC ACID BIOSYNTHESIS PROTEIN TUAE"/>
    <property type="match status" value="1"/>
</dbReference>
<reference evidence="8 9" key="1">
    <citation type="submission" date="2016-08" db="EMBL/GenBank/DDBJ databases">
        <title>A novel genetic cassette of butanologenic Thermoanaerobacterium thermosaccharolyticum that directly convert cellulose to butanol.</title>
        <authorList>
            <person name="Li T."/>
            <person name="He J."/>
        </authorList>
    </citation>
    <scope>NUCLEOTIDE SEQUENCE [LARGE SCALE GENOMIC DNA]</scope>
    <source>
        <strain evidence="8 9">TG57</strain>
    </source>
</reference>
<dbReference type="Gene3D" id="1.25.40.10">
    <property type="entry name" value="Tetratricopeptide repeat domain"/>
    <property type="match status" value="1"/>
</dbReference>
<feature type="transmembrane region" description="Helical" evidence="6">
    <location>
        <begin position="534"/>
        <end position="557"/>
    </location>
</feature>
<dbReference type="Pfam" id="PF13181">
    <property type="entry name" value="TPR_8"/>
    <property type="match status" value="2"/>
</dbReference>
<feature type="transmembrane region" description="Helical" evidence="6">
    <location>
        <begin position="21"/>
        <end position="41"/>
    </location>
</feature>
<organism evidence="8 9">
    <name type="scientific">Thermoanaerobacterium thermosaccharolyticum</name>
    <name type="common">Clostridium thermosaccharolyticum</name>
    <dbReference type="NCBI Taxonomy" id="1517"/>
    <lineage>
        <taxon>Bacteria</taxon>
        <taxon>Bacillati</taxon>
        <taxon>Bacillota</taxon>
        <taxon>Clostridia</taxon>
        <taxon>Thermoanaerobacterales</taxon>
        <taxon>Thermoanaerobacteraceae</taxon>
        <taxon>Thermoanaerobacterium</taxon>
    </lineage>
</organism>
<sequence length="835" mass="94234">MAQKAAKKRKVNVNVVKNSTNTIFIINIVFYISLLLLVALPPYFRGMYFDNEFLPTIGITSIVVVIWALIKIFKKEPIITERLDYAVLSLVGAYLISTFFAVNIRSAIGETLKYVDYVFIYFMVSRLANDKKKIWVLLNVLVLSSFGVAVVGLLSAAGYINYNGSWVGGRINSTFQYANTAASFMMAFLFVNFALISYTENKYIKALYGIEAFVQFYAYIFTLSRGAWVMFPFLFLFLIIMMPKGKKVEPFIYLIGIVVASSLPIVKFNSIVNGPKPHNLLMWIFVGALLSAIFTYLISFIVDAVNKISLKVGISIIVIVGILSSIGGYMVLTSQMPLTLSHGQNEADSLKSVTRFVNVDADRIYVLKYTVKSENSENRDWAYGITIDSRNDLDQPTKIKDVYDKESFSGEKTIEFSTLKDTKRLAITFINNFKDTSVTFEKAYIYPKNNPKDVQNIMLKYKYLPENLASRIQDISLTTRNSSERMQFYKDGFKIFKDYPLFGAGGGAWASLYFKYQSYLYWTTQTHNYFMQVLLDTGVVGAAAIIFFLIALILSIFKLYKAEMDRYERILLASATTGILSLYAHAAMDFDLSLSAVTIALYALIGIINSMSISRKESATPIIKGKKLYNGYYNYGVLIVGIVVMFISFSLSAALRYAEKGDSLVKTNNIGQAMQYYKSAVSYDPWNAKYRMSYGQTLASIADQTKDAATLQEAMNEEQKAVDLEPFNSQLSAQLGAFYLAHGQIDKGIQYVKKAVEVQPLRPENYQQLADAYNKVGMFYLQNNNKVKAKEYLEKAVDVENLFNEANSKSEEPKPMTDTMKKIVDNSKQVLKGIQ</sequence>
<evidence type="ECO:0000256" key="5">
    <source>
        <dbReference type="PROSITE-ProRule" id="PRU00339"/>
    </source>
</evidence>
<dbReference type="InterPro" id="IPR019734">
    <property type="entry name" value="TPR_rpt"/>
</dbReference>
<dbReference type="GO" id="GO:0016020">
    <property type="term" value="C:membrane"/>
    <property type="evidence" value="ECO:0007669"/>
    <property type="project" value="UniProtKB-SubCell"/>
</dbReference>
<dbReference type="PANTHER" id="PTHR37422:SF23">
    <property type="entry name" value="TEICHURONIC ACID BIOSYNTHESIS PROTEIN TUAE"/>
    <property type="match status" value="1"/>
</dbReference>
<keyword evidence="2 6" id="KW-0812">Transmembrane</keyword>
<dbReference type="PROSITE" id="PS50005">
    <property type="entry name" value="TPR"/>
    <property type="match status" value="3"/>
</dbReference>
<dbReference type="RefSeq" id="WP_094397773.1">
    <property type="nucleotide sequence ID" value="NZ_CP016893.1"/>
</dbReference>
<proteinExistence type="predicted"/>
<evidence type="ECO:0000256" key="6">
    <source>
        <dbReference type="SAM" id="Phobius"/>
    </source>
</evidence>
<feature type="repeat" description="TPR" evidence="5">
    <location>
        <begin position="654"/>
        <end position="687"/>
    </location>
</feature>
<feature type="transmembrane region" description="Helical" evidence="6">
    <location>
        <begin position="53"/>
        <end position="73"/>
    </location>
</feature>
<evidence type="ECO:0000259" key="7">
    <source>
        <dbReference type="Pfam" id="PF04932"/>
    </source>
</evidence>
<feature type="transmembrane region" description="Helical" evidence="6">
    <location>
        <begin position="85"/>
        <end position="108"/>
    </location>
</feature>
<feature type="domain" description="O-antigen ligase-related" evidence="7">
    <location>
        <begin position="474"/>
        <end position="545"/>
    </location>
</feature>
<feature type="transmembrane region" description="Helical" evidence="6">
    <location>
        <begin position="495"/>
        <end position="514"/>
    </location>
</feature>
<dbReference type="AlphaFoldDB" id="A0A223I1J6"/>
<dbReference type="Pfam" id="PF04932">
    <property type="entry name" value="Wzy_C"/>
    <property type="match status" value="1"/>
</dbReference>
<evidence type="ECO:0000256" key="2">
    <source>
        <dbReference type="ARBA" id="ARBA00022692"/>
    </source>
</evidence>
<feature type="transmembrane region" description="Helical" evidence="6">
    <location>
        <begin position="569"/>
        <end position="586"/>
    </location>
</feature>
<keyword evidence="4 6" id="KW-0472">Membrane</keyword>
<keyword evidence="5" id="KW-0802">TPR repeat</keyword>